<name>A0AAQ3WQT3_PASNO</name>
<gene>
    <name evidence="3" type="ORF">U9M48_018815</name>
</gene>
<dbReference type="EMBL" id="CP144748">
    <property type="protein sequence ID" value="WVZ70121.1"/>
    <property type="molecule type" value="Genomic_DNA"/>
</dbReference>
<dbReference type="PANTHER" id="PTHR36617:SF15">
    <property type="entry name" value="REVERSE TRANSCRIPTASE ZINC-BINDING DOMAIN-CONTAINING PROTEIN"/>
    <property type="match status" value="1"/>
</dbReference>
<feature type="region of interest" description="Disordered" evidence="1">
    <location>
        <begin position="1"/>
        <end position="38"/>
    </location>
</feature>
<sequence length="251" mass="29671">MEVDRRKNRKESSHKRNYRLTKMASSLSTQRPRKFGNPKSGYSEQVLVKFKLVSGDQLRFWEDIWLGNQALKFRYPNLFNIVRKKHATVPSCKLTHVNLEEGTHIFIWGLHKTGFFAVRFMYRALISNGINMSQEIWRLRIPLKIKIFLWFLNKEVLLIKDNLARRNWRGNRTCDLCKQSKSIQHPFFDYIYANFSEESFYSGGLTGYDWAQLQCTDDTKDDIVRTCRSLESSAMELFGSHGWPFMFRIGC</sequence>
<dbReference type="AlphaFoldDB" id="A0AAQ3WQT3"/>
<accession>A0AAQ3WQT3</accession>
<dbReference type="InterPro" id="IPR026960">
    <property type="entry name" value="RVT-Znf"/>
</dbReference>
<reference evidence="3 4" key="1">
    <citation type="submission" date="2024-02" db="EMBL/GenBank/DDBJ databases">
        <title>High-quality chromosome-scale genome assembly of Pensacola bahiagrass (Paspalum notatum Flugge var. saurae).</title>
        <authorList>
            <person name="Vega J.M."/>
            <person name="Podio M."/>
            <person name="Orjuela J."/>
            <person name="Siena L.A."/>
            <person name="Pessino S.C."/>
            <person name="Combes M.C."/>
            <person name="Mariac C."/>
            <person name="Albertini E."/>
            <person name="Pupilli F."/>
            <person name="Ortiz J.P.A."/>
            <person name="Leblanc O."/>
        </authorList>
    </citation>
    <scope>NUCLEOTIDE SEQUENCE [LARGE SCALE GENOMIC DNA]</scope>
    <source>
        <strain evidence="3">R1</strain>
        <tissue evidence="3">Leaf</tissue>
    </source>
</reference>
<evidence type="ECO:0000259" key="2">
    <source>
        <dbReference type="Pfam" id="PF13966"/>
    </source>
</evidence>
<organism evidence="3 4">
    <name type="scientific">Paspalum notatum var. saurae</name>
    <dbReference type="NCBI Taxonomy" id="547442"/>
    <lineage>
        <taxon>Eukaryota</taxon>
        <taxon>Viridiplantae</taxon>
        <taxon>Streptophyta</taxon>
        <taxon>Embryophyta</taxon>
        <taxon>Tracheophyta</taxon>
        <taxon>Spermatophyta</taxon>
        <taxon>Magnoliopsida</taxon>
        <taxon>Liliopsida</taxon>
        <taxon>Poales</taxon>
        <taxon>Poaceae</taxon>
        <taxon>PACMAD clade</taxon>
        <taxon>Panicoideae</taxon>
        <taxon>Andropogonodae</taxon>
        <taxon>Paspaleae</taxon>
        <taxon>Paspalinae</taxon>
        <taxon>Paspalum</taxon>
    </lineage>
</organism>
<dbReference type="PANTHER" id="PTHR36617">
    <property type="entry name" value="PROTEIN, PUTATIVE-RELATED"/>
    <property type="match status" value="1"/>
</dbReference>
<feature type="compositionally biased region" description="Basic residues" evidence="1">
    <location>
        <begin position="1"/>
        <end position="19"/>
    </location>
</feature>
<protein>
    <recommendedName>
        <fullName evidence="2">Reverse transcriptase zinc-binding domain-containing protein</fullName>
    </recommendedName>
</protein>
<evidence type="ECO:0000313" key="3">
    <source>
        <dbReference type="EMBL" id="WVZ70121.1"/>
    </source>
</evidence>
<proteinExistence type="predicted"/>
<evidence type="ECO:0000256" key="1">
    <source>
        <dbReference type="SAM" id="MobiDB-lite"/>
    </source>
</evidence>
<feature type="domain" description="Reverse transcriptase zinc-binding" evidence="2">
    <location>
        <begin position="116"/>
        <end position="189"/>
    </location>
</feature>
<evidence type="ECO:0000313" key="4">
    <source>
        <dbReference type="Proteomes" id="UP001341281"/>
    </source>
</evidence>
<dbReference type="Proteomes" id="UP001341281">
    <property type="component" value="Chromosome 04"/>
</dbReference>
<dbReference type="Pfam" id="PF13966">
    <property type="entry name" value="zf-RVT"/>
    <property type="match status" value="1"/>
</dbReference>
<keyword evidence="4" id="KW-1185">Reference proteome</keyword>